<evidence type="ECO:0000313" key="1">
    <source>
        <dbReference type="EMBL" id="EDP95466.1"/>
    </source>
</evidence>
<protein>
    <submittedName>
        <fullName evidence="1">Uncharacterized protein</fullName>
    </submittedName>
</protein>
<evidence type="ECO:0000313" key="2">
    <source>
        <dbReference type="Proteomes" id="UP000002945"/>
    </source>
</evidence>
<dbReference type="AlphaFoldDB" id="A9E350"/>
<proteinExistence type="predicted"/>
<dbReference type="Proteomes" id="UP000002945">
    <property type="component" value="Unassembled WGS sequence"/>
</dbReference>
<name>A9E350_9FLAO</name>
<dbReference type="EMBL" id="ABIB01000008">
    <property type="protein sequence ID" value="EDP95466.1"/>
    <property type="molecule type" value="Genomic_DNA"/>
</dbReference>
<comment type="caution">
    <text evidence="1">The sequence shown here is derived from an EMBL/GenBank/DDBJ whole genome shotgun (WGS) entry which is preliminary data.</text>
</comment>
<dbReference type="eggNOG" id="ENOG50332Q2">
    <property type="taxonomic scope" value="Bacteria"/>
</dbReference>
<gene>
    <name evidence="1" type="ORF">KAOT1_11101</name>
</gene>
<organism evidence="1 2">
    <name type="scientific">Kordia algicida OT-1</name>
    <dbReference type="NCBI Taxonomy" id="391587"/>
    <lineage>
        <taxon>Bacteria</taxon>
        <taxon>Pseudomonadati</taxon>
        <taxon>Bacteroidota</taxon>
        <taxon>Flavobacteriia</taxon>
        <taxon>Flavobacteriales</taxon>
        <taxon>Flavobacteriaceae</taxon>
        <taxon>Kordia</taxon>
    </lineage>
</organism>
<keyword evidence="2" id="KW-1185">Reference proteome</keyword>
<dbReference type="STRING" id="391587.KAOT1_11101"/>
<sequence length="110" mass="12528">MSHVAYFQLNIDYIIETYCINKDKPQLECNGKCHLATQLAEIDPGAKDSNTSNSINTKEIFTLVFLVKNTVNLPEKSQNFSPKKLINSYQKNYSFLGISSCFKPPQEYLV</sequence>
<accession>A9E350</accession>
<reference evidence="1 2" key="1">
    <citation type="journal article" date="2011" name="J. Bacteriol.">
        <title>Genome sequence of the algicidal bacterium Kordia algicida OT-1.</title>
        <authorList>
            <person name="Lee H.S."/>
            <person name="Kang S.G."/>
            <person name="Kwon K.K."/>
            <person name="Lee J.H."/>
            <person name="Kim S.J."/>
        </authorList>
    </citation>
    <scope>NUCLEOTIDE SEQUENCE [LARGE SCALE GENOMIC DNA]</scope>
    <source>
        <strain evidence="1 2">OT-1</strain>
    </source>
</reference>
<dbReference type="HOGENOM" id="CLU_132570_1_0_10"/>